<feature type="region of interest" description="Disordered" evidence="1">
    <location>
        <begin position="1"/>
        <end position="58"/>
    </location>
</feature>
<dbReference type="SUPFAM" id="SSF50978">
    <property type="entry name" value="WD40 repeat-like"/>
    <property type="match status" value="1"/>
</dbReference>
<gene>
    <name evidence="3" type="ORF">DPMN_054344</name>
</gene>
<comment type="caution">
    <text evidence="3">The sequence shown here is derived from an EMBL/GenBank/DDBJ whole genome shotgun (WGS) entry which is preliminary data.</text>
</comment>
<dbReference type="CDD" id="cd15873">
    <property type="entry name" value="R-SNARE_STXBP5_6"/>
    <property type="match status" value="1"/>
</dbReference>
<dbReference type="EMBL" id="JAIWYP010000012">
    <property type="protein sequence ID" value="KAH3728388.1"/>
    <property type="molecule type" value="Genomic_DNA"/>
</dbReference>
<dbReference type="AlphaFoldDB" id="A0A9D4CMZ1"/>
<evidence type="ECO:0000256" key="1">
    <source>
        <dbReference type="SAM" id="MobiDB-lite"/>
    </source>
</evidence>
<accession>A0A9D4CMZ1</accession>
<reference evidence="3" key="2">
    <citation type="submission" date="2020-11" db="EMBL/GenBank/DDBJ databases">
        <authorList>
            <person name="McCartney M.A."/>
            <person name="Auch B."/>
            <person name="Kono T."/>
            <person name="Mallez S."/>
            <person name="Becker A."/>
            <person name="Gohl D.M."/>
            <person name="Silverstein K.A.T."/>
            <person name="Koren S."/>
            <person name="Bechman K.B."/>
            <person name="Herman A."/>
            <person name="Abrahante J.E."/>
            <person name="Garbe J."/>
        </authorList>
    </citation>
    <scope>NUCLEOTIDE SEQUENCE</scope>
    <source>
        <strain evidence="3">Duluth1</strain>
        <tissue evidence="3">Whole animal</tissue>
    </source>
</reference>
<dbReference type="PANTHER" id="PTHR10241:SF25">
    <property type="entry name" value="TOMOSYN, ISOFORM C"/>
    <property type="match status" value="1"/>
</dbReference>
<organism evidence="3 4">
    <name type="scientific">Dreissena polymorpha</name>
    <name type="common">Zebra mussel</name>
    <name type="synonym">Mytilus polymorpha</name>
    <dbReference type="NCBI Taxonomy" id="45954"/>
    <lineage>
        <taxon>Eukaryota</taxon>
        <taxon>Metazoa</taxon>
        <taxon>Spiralia</taxon>
        <taxon>Lophotrochozoa</taxon>
        <taxon>Mollusca</taxon>
        <taxon>Bivalvia</taxon>
        <taxon>Autobranchia</taxon>
        <taxon>Heteroconchia</taxon>
        <taxon>Euheterodonta</taxon>
        <taxon>Imparidentia</taxon>
        <taxon>Neoheterodontei</taxon>
        <taxon>Myida</taxon>
        <taxon>Dreissenoidea</taxon>
        <taxon>Dreissenidae</taxon>
        <taxon>Dreissena</taxon>
    </lineage>
</organism>
<dbReference type="Pfam" id="PF08596">
    <property type="entry name" value="Lgl_C"/>
    <property type="match status" value="1"/>
</dbReference>
<evidence type="ECO:0000313" key="4">
    <source>
        <dbReference type="Proteomes" id="UP000828390"/>
    </source>
</evidence>
<dbReference type="GO" id="GO:0005096">
    <property type="term" value="F:GTPase activator activity"/>
    <property type="evidence" value="ECO:0007669"/>
    <property type="project" value="TreeGrafter"/>
</dbReference>
<name>A0A9D4CMZ1_DREPO</name>
<feature type="domain" description="Lethal giant larvae (Lgl)-like C-terminal" evidence="2">
    <location>
        <begin position="88"/>
        <end position="299"/>
    </location>
</feature>
<dbReference type="GO" id="GO:0006887">
    <property type="term" value="P:exocytosis"/>
    <property type="evidence" value="ECO:0007669"/>
    <property type="project" value="TreeGrafter"/>
</dbReference>
<dbReference type="InterPro" id="IPR013905">
    <property type="entry name" value="Lgl_C_dom"/>
</dbReference>
<dbReference type="PANTHER" id="PTHR10241">
    <property type="entry name" value="LETHAL 2 GIANT LARVAE PROTEIN"/>
    <property type="match status" value="1"/>
</dbReference>
<dbReference type="GO" id="GO:0019905">
    <property type="term" value="F:syntaxin binding"/>
    <property type="evidence" value="ECO:0007669"/>
    <property type="project" value="TreeGrafter"/>
</dbReference>
<proteinExistence type="predicted"/>
<dbReference type="Proteomes" id="UP000828390">
    <property type="component" value="Unassembled WGS sequence"/>
</dbReference>
<sequence>MSPTTYRPRLGNKPCGPELKRSRSQGTQRKLVKVQNVASTEDPNFSGDKNDGSSFSRSRSSSISSLENVSKEAIQCLVFADSYTRKLDTFTSPCLWVGTSLGSVLVIVLNLPPPGESRLTQPVIVSPSGTIFRLKGALQCMSFLDTNGMIIPTLTSGAWRETGKDEAKSVKNQSVTKLKMSPSTSTEVSDRQFAIICSEKQARVVSLPSQTCPYKARITENSFVVKADVVNLRGDSVCLACYVANGHIMVYSLPSLKLLLDMDFLPLSDLRVARTFCFSNNGHALYMCSPTELQKVTYSAEICDNLNEMLGELFVPTETPEAPKQGFFKNLFGGGTSTLDREELFGESSGKAARGLVSRTHGTGGIQSLQAQSQAAVGGEVSRARLLLSERGEKLSGVADRTEEMALNAEAYASTAHQLMLKYKEKKWYQF</sequence>
<dbReference type="InterPro" id="IPR036322">
    <property type="entry name" value="WD40_repeat_dom_sf"/>
</dbReference>
<dbReference type="GO" id="GO:0005886">
    <property type="term" value="C:plasma membrane"/>
    <property type="evidence" value="ECO:0007669"/>
    <property type="project" value="TreeGrafter"/>
</dbReference>
<reference evidence="3" key="1">
    <citation type="journal article" date="2019" name="bioRxiv">
        <title>The Genome of the Zebra Mussel, Dreissena polymorpha: A Resource for Invasive Species Research.</title>
        <authorList>
            <person name="McCartney M.A."/>
            <person name="Auch B."/>
            <person name="Kono T."/>
            <person name="Mallez S."/>
            <person name="Zhang Y."/>
            <person name="Obille A."/>
            <person name="Becker A."/>
            <person name="Abrahante J.E."/>
            <person name="Garbe J."/>
            <person name="Badalamenti J.P."/>
            <person name="Herman A."/>
            <person name="Mangelson H."/>
            <person name="Liachko I."/>
            <person name="Sullivan S."/>
            <person name="Sone E.D."/>
            <person name="Koren S."/>
            <person name="Silverstein K.A.T."/>
            <person name="Beckman K.B."/>
            <person name="Gohl D.M."/>
        </authorList>
    </citation>
    <scope>NUCLEOTIDE SEQUENCE</scope>
    <source>
        <strain evidence="3">Duluth1</strain>
        <tissue evidence="3">Whole animal</tissue>
    </source>
</reference>
<dbReference type="SUPFAM" id="SSF58038">
    <property type="entry name" value="SNARE fusion complex"/>
    <property type="match status" value="1"/>
</dbReference>
<dbReference type="GO" id="GO:0045159">
    <property type="term" value="F:myosin II binding"/>
    <property type="evidence" value="ECO:0007669"/>
    <property type="project" value="TreeGrafter"/>
</dbReference>
<evidence type="ECO:0000313" key="3">
    <source>
        <dbReference type="EMBL" id="KAH3728388.1"/>
    </source>
</evidence>
<dbReference type="Gene3D" id="1.20.5.110">
    <property type="match status" value="1"/>
</dbReference>
<dbReference type="GO" id="GO:0031201">
    <property type="term" value="C:SNARE complex"/>
    <property type="evidence" value="ECO:0007669"/>
    <property type="project" value="TreeGrafter"/>
</dbReference>
<protein>
    <recommendedName>
        <fullName evidence="2">Lethal giant larvae (Lgl)-like C-terminal domain-containing protein</fullName>
    </recommendedName>
</protein>
<evidence type="ECO:0000259" key="2">
    <source>
        <dbReference type="Pfam" id="PF08596"/>
    </source>
</evidence>
<dbReference type="GO" id="GO:0006893">
    <property type="term" value="P:Golgi to plasma membrane transport"/>
    <property type="evidence" value="ECO:0007669"/>
    <property type="project" value="TreeGrafter"/>
</dbReference>
<keyword evidence="4" id="KW-1185">Reference proteome</keyword>